<organism evidence="2 3">
    <name type="scientific">Chlamydomonas reinhardtii</name>
    <name type="common">Chlamydomonas smithii</name>
    <dbReference type="NCBI Taxonomy" id="3055"/>
    <lineage>
        <taxon>Eukaryota</taxon>
        <taxon>Viridiplantae</taxon>
        <taxon>Chlorophyta</taxon>
        <taxon>core chlorophytes</taxon>
        <taxon>Chlorophyceae</taxon>
        <taxon>CS clade</taxon>
        <taxon>Chlamydomonadales</taxon>
        <taxon>Chlamydomonadaceae</taxon>
        <taxon>Chlamydomonas</taxon>
    </lineage>
</organism>
<name>A0A2K3DQT5_CHLRE</name>
<dbReference type="Gramene" id="PNW82903">
    <property type="protein sequence ID" value="PNW82903"/>
    <property type="gene ID" value="CHLRE_06g298880v5"/>
</dbReference>
<dbReference type="KEGG" id="cre:CHLRE_06g298880v5"/>
<dbReference type="InParanoid" id="A0A2K3DQT5"/>
<sequence length="486" mass="52101">MNATQGQRKATPKPTPSPPQISTTSQQILLYADPNVVGDVPNGLAATFAPLQRQVWSMASMFGGVAVTSLANGLTDKSFQDALVDVDWAPVLVIPPRRGSGLTGYENMTHIQRYLKAGGIVVVVGTFRTVSPFDPDGLDARELASLFIQAQSDSTGTWPAGFASYCNLGKQQDTAAYMYQHCCSPTSILVEESADAQYVAGQTIRSANWPRDTSSLPNMVPGSSWPLRGCDTASTGGQSVYMYDWTSETYGYSKSASAVHAWSVGSAGGKLFYLAYDWSAGENTAWGQVLLAIARMVYRRFGEVPPAPAPLRPPSPAPPPDNCNGDPLLPPGVLAPGGQTVSFMRYAEPSVRYDDVCSGRRFRLVCRAGRFYDATTNKLIDSESVLDLFPAENCYQRCNPAAPEVADLGLTADDDYDVGQSVSYTRYAAAEVAYDGTCQAETLLRTCQLPQAGSAGVTAMVWSAPIGKPGFTFKTCLKQPNPAGRH</sequence>
<keyword evidence="3" id="KW-1185">Reference proteome</keyword>
<gene>
    <name evidence="2" type="ORF">CHLRE_06g298880v5</name>
</gene>
<evidence type="ECO:0000256" key="1">
    <source>
        <dbReference type="SAM" id="MobiDB-lite"/>
    </source>
</evidence>
<dbReference type="EMBL" id="CM008967">
    <property type="protein sequence ID" value="PNW82903.1"/>
    <property type="molecule type" value="Genomic_DNA"/>
</dbReference>
<evidence type="ECO:0000313" key="2">
    <source>
        <dbReference type="EMBL" id="PNW82903.1"/>
    </source>
</evidence>
<evidence type="ECO:0000313" key="3">
    <source>
        <dbReference type="Proteomes" id="UP000006906"/>
    </source>
</evidence>
<feature type="region of interest" description="Disordered" evidence="1">
    <location>
        <begin position="1"/>
        <end position="23"/>
    </location>
</feature>
<dbReference type="OrthoDB" id="10460688at2759"/>
<proteinExistence type="predicted"/>
<dbReference type="GeneID" id="66053843"/>
<dbReference type="RefSeq" id="XP_042924271.1">
    <property type="nucleotide sequence ID" value="XM_043063565.1"/>
</dbReference>
<accession>A0A2K3DQT5</accession>
<dbReference type="Proteomes" id="UP000006906">
    <property type="component" value="Chromosome 6"/>
</dbReference>
<dbReference type="AlphaFoldDB" id="A0A2K3DQT5"/>
<protein>
    <submittedName>
        <fullName evidence="2">Uncharacterized protein</fullName>
    </submittedName>
</protein>
<reference evidence="2 3" key="1">
    <citation type="journal article" date="2007" name="Science">
        <title>The Chlamydomonas genome reveals the evolution of key animal and plant functions.</title>
        <authorList>
            <person name="Merchant S.S."/>
            <person name="Prochnik S.E."/>
            <person name="Vallon O."/>
            <person name="Harris E.H."/>
            <person name="Karpowicz S.J."/>
            <person name="Witman G.B."/>
            <person name="Terry A."/>
            <person name="Salamov A."/>
            <person name="Fritz-Laylin L.K."/>
            <person name="Marechal-Drouard L."/>
            <person name="Marshall W.F."/>
            <person name="Qu L.H."/>
            <person name="Nelson D.R."/>
            <person name="Sanderfoot A.A."/>
            <person name="Spalding M.H."/>
            <person name="Kapitonov V.V."/>
            <person name="Ren Q."/>
            <person name="Ferris P."/>
            <person name="Lindquist E."/>
            <person name="Shapiro H."/>
            <person name="Lucas S.M."/>
            <person name="Grimwood J."/>
            <person name="Schmutz J."/>
            <person name="Cardol P."/>
            <person name="Cerutti H."/>
            <person name="Chanfreau G."/>
            <person name="Chen C.L."/>
            <person name="Cognat V."/>
            <person name="Croft M.T."/>
            <person name="Dent R."/>
            <person name="Dutcher S."/>
            <person name="Fernandez E."/>
            <person name="Fukuzawa H."/>
            <person name="Gonzalez-Ballester D."/>
            <person name="Gonzalez-Halphen D."/>
            <person name="Hallmann A."/>
            <person name="Hanikenne M."/>
            <person name="Hippler M."/>
            <person name="Inwood W."/>
            <person name="Jabbari K."/>
            <person name="Kalanon M."/>
            <person name="Kuras R."/>
            <person name="Lefebvre P.A."/>
            <person name="Lemaire S.D."/>
            <person name="Lobanov A.V."/>
            <person name="Lohr M."/>
            <person name="Manuell A."/>
            <person name="Meier I."/>
            <person name="Mets L."/>
            <person name="Mittag M."/>
            <person name="Mittelmeier T."/>
            <person name="Moroney J.V."/>
            <person name="Moseley J."/>
            <person name="Napoli C."/>
            <person name="Nedelcu A.M."/>
            <person name="Niyogi K."/>
            <person name="Novoselov S.V."/>
            <person name="Paulsen I.T."/>
            <person name="Pazour G."/>
            <person name="Purton S."/>
            <person name="Ral J.P."/>
            <person name="Riano-Pachon D.M."/>
            <person name="Riekhof W."/>
            <person name="Rymarquis L."/>
            <person name="Schroda M."/>
            <person name="Stern D."/>
            <person name="Umen J."/>
            <person name="Willows R."/>
            <person name="Wilson N."/>
            <person name="Zimmer S.L."/>
            <person name="Allmer J."/>
            <person name="Balk J."/>
            <person name="Bisova K."/>
            <person name="Chen C.J."/>
            <person name="Elias M."/>
            <person name="Gendler K."/>
            <person name="Hauser C."/>
            <person name="Lamb M.R."/>
            <person name="Ledford H."/>
            <person name="Long J.C."/>
            <person name="Minagawa J."/>
            <person name="Page M.D."/>
            <person name="Pan J."/>
            <person name="Pootakham W."/>
            <person name="Roje S."/>
            <person name="Rose A."/>
            <person name="Stahlberg E."/>
            <person name="Terauchi A.M."/>
            <person name="Yang P."/>
            <person name="Ball S."/>
            <person name="Bowler C."/>
            <person name="Dieckmann C.L."/>
            <person name="Gladyshev V.N."/>
            <person name="Green P."/>
            <person name="Jorgensen R."/>
            <person name="Mayfield S."/>
            <person name="Mueller-Roeber B."/>
            <person name="Rajamani S."/>
            <person name="Sayre R.T."/>
            <person name="Brokstein P."/>
            <person name="Dubchak I."/>
            <person name="Goodstein D."/>
            <person name="Hornick L."/>
            <person name="Huang Y.W."/>
            <person name="Jhaveri J."/>
            <person name="Luo Y."/>
            <person name="Martinez D."/>
            <person name="Ngau W.C."/>
            <person name="Otillar B."/>
            <person name="Poliakov A."/>
            <person name="Porter A."/>
            <person name="Szajkowski L."/>
            <person name="Werner G."/>
            <person name="Zhou K."/>
            <person name="Grigoriev I.V."/>
            <person name="Rokhsar D.S."/>
            <person name="Grossman A.R."/>
        </authorList>
    </citation>
    <scope>NUCLEOTIDE SEQUENCE [LARGE SCALE GENOMIC DNA]</scope>
    <source>
        <strain evidence="3">CC-503</strain>
    </source>
</reference>
<dbReference type="ExpressionAtlas" id="A0A2K3DQT5">
    <property type="expression patterns" value="baseline and differential"/>
</dbReference>